<keyword evidence="1" id="KW-0812">Transmembrane</keyword>
<feature type="transmembrane region" description="Helical" evidence="1">
    <location>
        <begin position="29"/>
        <end position="54"/>
    </location>
</feature>
<dbReference type="RefSeq" id="WP_263843133.1">
    <property type="nucleotide sequence ID" value="NZ_JALIEB010000002.1"/>
</dbReference>
<dbReference type="Proteomes" id="UP001208690">
    <property type="component" value="Unassembled WGS sequence"/>
</dbReference>
<keyword evidence="1" id="KW-1133">Transmembrane helix</keyword>
<evidence type="ECO:0000256" key="1">
    <source>
        <dbReference type="SAM" id="Phobius"/>
    </source>
</evidence>
<protein>
    <recommendedName>
        <fullName evidence="4">CTP synthetase</fullName>
    </recommendedName>
</protein>
<evidence type="ECO:0000313" key="2">
    <source>
        <dbReference type="EMBL" id="MCV3270816.1"/>
    </source>
</evidence>
<organism evidence="2 3">
    <name type="scientific">Roseobacter sinensis</name>
    <dbReference type="NCBI Taxonomy" id="2931391"/>
    <lineage>
        <taxon>Bacteria</taxon>
        <taxon>Pseudomonadati</taxon>
        <taxon>Pseudomonadota</taxon>
        <taxon>Alphaproteobacteria</taxon>
        <taxon>Rhodobacterales</taxon>
        <taxon>Roseobacteraceae</taxon>
        <taxon>Roseobacter</taxon>
    </lineage>
</organism>
<gene>
    <name evidence="2" type="ORF">MUB52_05180</name>
</gene>
<reference evidence="2 3" key="1">
    <citation type="submission" date="2022-04" db="EMBL/GenBank/DDBJ databases">
        <title>Roseobacter sp. WL0113 is a bacterium isolated from neritic sediment.</title>
        <authorList>
            <person name="Wang L."/>
            <person name="He W."/>
            <person name="Zhang D.-F."/>
        </authorList>
    </citation>
    <scope>NUCLEOTIDE SEQUENCE [LARGE SCALE GENOMIC DNA]</scope>
    <source>
        <strain evidence="2 3">WL0113</strain>
    </source>
</reference>
<dbReference type="EMBL" id="JALIEB010000002">
    <property type="protein sequence ID" value="MCV3270816.1"/>
    <property type="molecule type" value="Genomic_DNA"/>
</dbReference>
<keyword evidence="1" id="KW-0472">Membrane</keyword>
<comment type="caution">
    <text evidence="2">The sequence shown here is derived from an EMBL/GenBank/DDBJ whole genome shotgun (WGS) entry which is preliminary data.</text>
</comment>
<name>A0ABT3BB57_9RHOB</name>
<evidence type="ECO:0000313" key="3">
    <source>
        <dbReference type="Proteomes" id="UP001208690"/>
    </source>
</evidence>
<evidence type="ECO:0008006" key="4">
    <source>
        <dbReference type="Google" id="ProtNLM"/>
    </source>
</evidence>
<keyword evidence="3" id="KW-1185">Reference proteome</keyword>
<accession>A0ABT3BB57</accession>
<proteinExistence type="predicted"/>
<sequence>MLRLAAILYCFVAATLAGAGVIAVLSAGYTAAIPILIAAGAGALLALPVSWMVAARISR</sequence>